<dbReference type="PROSITE" id="PS50011">
    <property type="entry name" value="PROTEIN_KINASE_DOM"/>
    <property type="match status" value="1"/>
</dbReference>
<dbReference type="Pfam" id="PF13812">
    <property type="entry name" value="PPR_3"/>
    <property type="match status" value="1"/>
</dbReference>
<evidence type="ECO:0000256" key="1">
    <source>
        <dbReference type="ARBA" id="ARBA00022737"/>
    </source>
</evidence>
<sequence>MNPEREQAGQWQRALQLFHDISHAKLPPYVISYNATISACEKGRQWQLALSLFGSIAAAGLVPDLISHNAAISACEKAGKWQMALQLFASISHRSHSPDVISYSAAISACEKSSAWQMALQMFASMSQADLKPNVISYNATISSCEKGGKWPLALQLFDSMPSAKLAPNVVSYNATISSCEKGSQWELAVHLFDGLLASGLSPQIISYSAAISCCEKAGQWLPALQLFNSILRSGLSPDLICYSTTISSCTKGSQWLLAFQLFHSMQGIHNLAPDVISYNAVLSSCEKAGLWEAAVGLFDAMCQAEVSPDVISYTETISACEKGRQWPLAMALFKSMNESKRAASVSPERRRRPSPPQRSSGKGLSPPRLPGCGHILGIASAQRKASRMVYQSSPKTSETSSRLGRGEFLQFLGISSVAAILTVGSLRSRVRAPVPGHPNLLLSSFSCGTTPLRNPTYLGGGVQAEVFSADTASSGQAVVKLSRANTDYAMHSLEHERRVLEILNDAKVPNIERCIGFGEVSTTAGPRQGMVLMPCLPGRNISVKSGCGIPKLLESQEKDRMERFMATAVRILEAGVAGVDVQVLQSPSSLGISVEGPPTTCPEYERRYRSARDAVVGFATEVFLMVPKRSHEHAVQALAGELRELSEERLRGVGKTFQDVWAKLPWKVGGLETKRLETAARSAVGEVAALLLDDGQARGQLVPIEGLAAAIAADLPLPPLRWLDVGFLPAVHEYAVSHLQRHDLYSEAGHNWRYNFGPRLGRGSFGEAWRAVTLDGSMKEVVLKRLFVEKGEHVRRSGEREIYFGTLLQNRHHIASCISLIFNFEIPQYPNHQPQLLSGESPQVLRLNGEEVATAALDAAADVRALKHAIEEIDGTPERLQQLVWKDQPLDDSLQAPALAAQLKGSASVILVKKDPGFRNISFATFENMDLVQTEDAEAQKHMGQYGSKYRPQHHFFWAVHEGNVLAIGGLLRLPGVDVNGEMLPTDFDDAKRQHEWPYRSFDGRYQDEPLKEPSKASVALLLNGRADPSLRNDSQETPMDIAMGKGTRWKMAFMRPRDFGGSPERILELLRGASERFLESFEQVDLSGDSRQHELWLVFENEGFSLTHFLFKTQPGSQVVERSTFWWMAKQGLPWGGKIIKNFAYQLLQGLAVAHHANITHRDVKGSNVFVTDTWPPVVRLGDWGSALKTPPTEEVRKLYGQEGPTEDDETSEYKPPEAGDLWSLGILLLELVLGTRDVYHVDDRRWWKEDFQLQKQGVPRQRREQGTCFVLPVLQAVTGI</sequence>
<dbReference type="OrthoDB" id="10264738at2759"/>
<dbReference type="SMART" id="SM00220">
    <property type="entry name" value="S_TKc"/>
    <property type="match status" value="1"/>
</dbReference>
<dbReference type="InterPro" id="IPR011009">
    <property type="entry name" value="Kinase-like_dom_sf"/>
</dbReference>
<dbReference type="PANTHER" id="PTHR47932">
    <property type="entry name" value="ATPASE EXPRESSION PROTEIN 3"/>
    <property type="match status" value="1"/>
</dbReference>
<evidence type="ECO:0000313" key="7">
    <source>
        <dbReference type="Proteomes" id="UP000186817"/>
    </source>
</evidence>
<dbReference type="InterPro" id="IPR000719">
    <property type="entry name" value="Prot_kinase_dom"/>
</dbReference>
<evidence type="ECO:0000256" key="2">
    <source>
        <dbReference type="PROSITE-ProRule" id="PRU00708"/>
    </source>
</evidence>
<evidence type="ECO:0000256" key="3">
    <source>
        <dbReference type="SAM" id="MobiDB-lite"/>
    </source>
</evidence>
<dbReference type="PANTHER" id="PTHR47932:SF44">
    <property type="entry name" value="MIOREX COMPLEX COMPONENT 1"/>
    <property type="match status" value="1"/>
</dbReference>
<dbReference type="InterPro" id="IPR008271">
    <property type="entry name" value="Ser/Thr_kinase_AS"/>
</dbReference>
<evidence type="ECO:0000259" key="4">
    <source>
        <dbReference type="PROSITE" id="PS50011"/>
    </source>
</evidence>
<organism evidence="6 7">
    <name type="scientific">Symbiodinium microadriaticum</name>
    <name type="common">Dinoflagellate</name>
    <name type="synonym">Zooxanthella microadriatica</name>
    <dbReference type="NCBI Taxonomy" id="2951"/>
    <lineage>
        <taxon>Eukaryota</taxon>
        <taxon>Sar</taxon>
        <taxon>Alveolata</taxon>
        <taxon>Dinophyceae</taxon>
        <taxon>Suessiales</taxon>
        <taxon>Symbiodiniaceae</taxon>
        <taxon>Symbiodinium</taxon>
    </lineage>
</organism>
<feature type="repeat" description="PPR" evidence="2">
    <location>
        <begin position="204"/>
        <end position="238"/>
    </location>
</feature>
<dbReference type="Proteomes" id="UP000186817">
    <property type="component" value="Unassembled WGS sequence"/>
</dbReference>
<feature type="repeat" description="PPR" evidence="2">
    <location>
        <begin position="64"/>
        <end position="98"/>
    </location>
</feature>
<name>A0A1Q9CBQ8_SYMMI</name>
<dbReference type="InterPro" id="IPR011990">
    <property type="entry name" value="TPR-like_helical_dom_sf"/>
</dbReference>
<feature type="domain" description="Ubiquitin-like" evidence="5">
    <location>
        <begin position="846"/>
        <end position="919"/>
    </location>
</feature>
<dbReference type="Pfam" id="PF00069">
    <property type="entry name" value="Pkinase"/>
    <property type="match status" value="1"/>
</dbReference>
<dbReference type="Pfam" id="PF01535">
    <property type="entry name" value="PPR"/>
    <property type="match status" value="2"/>
</dbReference>
<dbReference type="PROSITE" id="PS50053">
    <property type="entry name" value="UBIQUITIN_2"/>
    <property type="match status" value="1"/>
</dbReference>
<dbReference type="InterPro" id="IPR000626">
    <property type="entry name" value="Ubiquitin-like_dom"/>
</dbReference>
<dbReference type="Gene3D" id="1.10.510.10">
    <property type="entry name" value="Transferase(Phosphotransferase) domain 1"/>
    <property type="match status" value="1"/>
</dbReference>
<accession>A0A1Q9CBQ8</accession>
<dbReference type="GO" id="GO:0004672">
    <property type="term" value="F:protein kinase activity"/>
    <property type="evidence" value="ECO:0007669"/>
    <property type="project" value="InterPro"/>
</dbReference>
<proteinExistence type="predicted"/>
<feature type="region of interest" description="Disordered" evidence="3">
    <location>
        <begin position="341"/>
        <end position="371"/>
    </location>
</feature>
<dbReference type="Pfam" id="PF13041">
    <property type="entry name" value="PPR_2"/>
    <property type="match status" value="2"/>
</dbReference>
<feature type="repeat" description="PPR" evidence="2">
    <location>
        <begin position="275"/>
        <end position="309"/>
    </location>
</feature>
<comment type="caution">
    <text evidence="6">The sequence shown here is derived from an EMBL/GenBank/DDBJ whole genome shotgun (WGS) entry which is preliminary data.</text>
</comment>
<feature type="repeat" description="PPR" evidence="2">
    <location>
        <begin position="169"/>
        <end position="203"/>
    </location>
</feature>
<dbReference type="Gene3D" id="1.25.40.10">
    <property type="entry name" value="Tetratricopeptide repeat domain"/>
    <property type="match status" value="3"/>
</dbReference>
<gene>
    <name evidence="6" type="ORF">AK812_SmicGene39229</name>
</gene>
<dbReference type="EMBL" id="LSRX01001386">
    <property type="protein sequence ID" value="OLP80365.1"/>
    <property type="molecule type" value="Genomic_DNA"/>
</dbReference>
<keyword evidence="7" id="KW-1185">Reference proteome</keyword>
<dbReference type="GO" id="GO:0005524">
    <property type="term" value="F:ATP binding"/>
    <property type="evidence" value="ECO:0007669"/>
    <property type="project" value="InterPro"/>
</dbReference>
<dbReference type="NCBIfam" id="TIGR00756">
    <property type="entry name" value="PPR"/>
    <property type="match status" value="4"/>
</dbReference>
<evidence type="ECO:0000259" key="5">
    <source>
        <dbReference type="PROSITE" id="PS50053"/>
    </source>
</evidence>
<feature type="repeat" description="PPR" evidence="2">
    <location>
        <begin position="99"/>
        <end position="133"/>
    </location>
</feature>
<evidence type="ECO:0000313" key="6">
    <source>
        <dbReference type="EMBL" id="OLP80365.1"/>
    </source>
</evidence>
<dbReference type="SUPFAM" id="SSF56112">
    <property type="entry name" value="Protein kinase-like (PK-like)"/>
    <property type="match status" value="2"/>
</dbReference>
<dbReference type="PROSITE" id="PS51375">
    <property type="entry name" value="PPR"/>
    <property type="match status" value="7"/>
</dbReference>
<feature type="domain" description="Protein kinase" evidence="4">
    <location>
        <begin position="936"/>
        <end position="1283"/>
    </location>
</feature>
<feature type="region of interest" description="Disordered" evidence="3">
    <location>
        <begin position="1200"/>
        <end position="1219"/>
    </location>
</feature>
<feature type="repeat" description="PPR" evidence="2">
    <location>
        <begin position="134"/>
        <end position="168"/>
    </location>
</feature>
<reference evidence="6 7" key="1">
    <citation type="submission" date="2016-02" db="EMBL/GenBank/DDBJ databases">
        <title>Genome analysis of coral dinoflagellate symbionts highlights evolutionary adaptations to a symbiotic lifestyle.</title>
        <authorList>
            <person name="Aranda M."/>
            <person name="Li Y."/>
            <person name="Liew Y.J."/>
            <person name="Baumgarten S."/>
            <person name="Simakov O."/>
            <person name="Wilson M."/>
            <person name="Piel J."/>
            <person name="Ashoor H."/>
            <person name="Bougouffa S."/>
            <person name="Bajic V.B."/>
            <person name="Ryu T."/>
            <person name="Ravasi T."/>
            <person name="Bayer T."/>
            <person name="Micklem G."/>
            <person name="Kim H."/>
            <person name="Bhak J."/>
            <person name="Lajeunesse T.C."/>
            <person name="Voolstra C.R."/>
        </authorList>
    </citation>
    <scope>NUCLEOTIDE SEQUENCE [LARGE SCALE GENOMIC DNA]</scope>
    <source>
        <strain evidence="6 7">CCMP2467</strain>
    </source>
</reference>
<protein>
    <submittedName>
        <fullName evidence="6">Pentatricopeptide repeat-containing protein, chloroplastic</fullName>
    </submittedName>
</protein>
<feature type="repeat" description="PPR" evidence="2">
    <location>
        <begin position="29"/>
        <end position="63"/>
    </location>
</feature>
<keyword evidence="1" id="KW-0677">Repeat</keyword>
<dbReference type="InterPro" id="IPR002885">
    <property type="entry name" value="PPR_rpt"/>
</dbReference>
<dbReference type="PROSITE" id="PS00108">
    <property type="entry name" value="PROTEIN_KINASE_ST"/>
    <property type="match status" value="1"/>
</dbReference>